<protein>
    <submittedName>
        <fullName evidence="1">Lipase</fullName>
    </submittedName>
</protein>
<dbReference type="Gene3D" id="3.40.50.1820">
    <property type="entry name" value="alpha/beta hydrolase"/>
    <property type="match status" value="1"/>
</dbReference>
<dbReference type="SUPFAM" id="SSF53474">
    <property type="entry name" value="alpha/beta-Hydrolases"/>
    <property type="match status" value="1"/>
</dbReference>
<dbReference type="AlphaFoldDB" id="A0A2T1C865"/>
<dbReference type="RefSeq" id="WP_106287254.1">
    <property type="nucleotide sequence ID" value="NZ_CAWNTC010000180.1"/>
</dbReference>
<dbReference type="InterPro" id="IPR029058">
    <property type="entry name" value="AB_hydrolase_fold"/>
</dbReference>
<name>A0A2T1C865_9CYAN</name>
<reference evidence="1 2" key="1">
    <citation type="submission" date="2018-02" db="EMBL/GenBank/DDBJ databases">
        <authorList>
            <person name="Cohen D.B."/>
            <person name="Kent A.D."/>
        </authorList>
    </citation>
    <scope>NUCLEOTIDE SEQUENCE [LARGE SCALE GENOMIC DNA]</scope>
    <source>
        <strain evidence="1 2">CCAP 1448/3</strain>
    </source>
</reference>
<sequence length="210" mass="23401">METYNSDRHPVLLIPGLNDTARIFRQMSTHLQYSGWEVHIVEVFPSNGKLGIDKLAIQVDNYVKSHFSPTQALDLVGLSMGGIIGRYYIQKMGGIERIKRYISLASPHQGTIIAYFSQTPAAIQMRPNSALLTELNQDSTWLAKLDVTSIWTPWDLMIVPAYSSRLPVTQEEVLHVSFHGLVARNKAVIAAVIKSLSQKLGASDRNIAIE</sequence>
<evidence type="ECO:0000313" key="2">
    <source>
        <dbReference type="Proteomes" id="UP000238762"/>
    </source>
</evidence>
<dbReference type="PANTHER" id="PTHR37946">
    <property type="entry name" value="SLL1969 PROTEIN"/>
    <property type="match status" value="1"/>
</dbReference>
<evidence type="ECO:0000313" key="1">
    <source>
        <dbReference type="EMBL" id="PSB04482.1"/>
    </source>
</evidence>
<dbReference type="PANTHER" id="PTHR37946:SF1">
    <property type="entry name" value="SLL1969 PROTEIN"/>
    <property type="match status" value="1"/>
</dbReference>
<dbReference type="EMBL" id="PVWJ01000011">
    <property type="protein sequence ID" value="PSB04482.1"/>
    <property type="molecule type" value="Genomic_DNA"/>
</dbReference>
<dbReference type="OrthoDB" id="9765872at2"/>
<gene>
    <name evidence="1" type="ORF">C7B64_03420</name>
</gene>
<keyword evidence="2" id="KW-1185">Reference proteome</keyword>
<reference evidence="1 2" key="2">
    <citation type="submission" date="2018-03" db="EMBL/GenBank/DDBJ databases">
        <title>The ancient ancestry and fast evolution of plastids.</title>
        <authorList>
            <person name="Moore K.R."/>
            <person name="Magnabosco C."/>
            <person name="Momper L."/>
            <person name="Gold D.A."/>
            <person name="Bosak T."/>
            <person name="Fournier G.P."/>
        </authorList>
    </citation>
    <scope>NUCLEOTIDE SEQUENCE [LARGE SCALE GENOMIC DNA]</scope>
    <source>
        <strain evidence="1 2">CCAP 1448/3</strain>
    </source>
</reference>
<accession>A0A2T1C865</accession>
<proteinExistence type="predicted"/>
<organism evidence="1 2">
    <name type="scientific">Merismopedia glauca CCAP 1448/3</name>
    <dbReference type="NCBI Taxonomy" id="1296344"/>
    <lineage>
        <taxon>Bacteria</taxon>
        <taxon>Bacillati</taxon>
        <taxon>Cyanobacteriota</taxon>
        <taxon>Cyanophyceae</taxon>
        <taxon>Synechococcales</taxon>
        <taxon>Merismopediaceae</taxon>
        <taxon>Merismopedia</taxon>
    </lineage>
</organism>
<dbReference type="Pfam" id="PF02089">
    <property type="entry name" value="Palm_thioest"/>
    <property type="match status" value="1"/>
</dbReference>
<dbReference type="Proteomes" id="UP000238762">
    <property type="component" value="Unassembled WGS sequence"/>
</dbReference>
<comment type="caution">
    <text evidence="1">The sequence shown here is derived from an EMBL/GenBank/DDBJ whole genome shotgun (WGS) entry which is preliminary data.</text>
</comment>